<evidence type="ECO:0000256" key="3">
    <source>
        <dbReference type="ARBA" id="ARBA00022927"/>
    </source>
</evidence>
<dbReference type="HAMAP" id="MF_00902">
    <property type="entry name" value="TatC"/>
    <property type="match status" value="1"/>
</dbReference>
<name>A0ABP7NHZ1_9MICO</name>
<dbReference type="NCBIfam" id="TIGR00945">
    <property type="entry name" value="tatC"/>
    <property type="match status" value="1"/>
</dbReference>
<evidence type="ECO:0000256" key="4">
    <source>
        <dbReference type="ARBA" id="ARBA00022989"/>
    </source>
</evidence>
<keyword evidence="2 7" id="KW-0812">Transmembrane</keyword>
<dbReference type="PANTHER" id="PTHR30371:SF0">
    <property type="entry name" value="SEC-INDEPENDENT PROTEIN TRANSLOCASE PROTEIN TATC, CHLOROPLASTIC-RELATED"/>
    <property type="match status" value="1"/>
</dbReference>
<keyword evidence="5 7" id="KW-0811">Translocation</keyword>
<comment type="function">
    <text evidence="7">Part of the twin-arginine translocation (Tat) system that transports large folded proteins containing a characteristic twin-arginine motif in their signal peptide across membranes. Together with TatB, TatC is part of a receptor directly interacting with Tat signal peptides.</text>
</comment>
<dbReference type="InterPro" id="IPR002033">
    <property type="entry name" value="TatC"/>
</dbReference>
<evidence type="ECO:0000256" key="7">
    <source>
        <dbReference type="HAMAP-Rule" id="MF_00902"/>
    </source>
</evidence>
<evidence type="ECO:0000256" key="5">
    <source>
        <dbReference type="ARBA" id="ARBA00023010"/>
    </source>
</evidence>
<evidence type="ECO:0000256" key="2">
    <source>
        <dbReference type="ARBA" id="ARBA00022692"/>
    </source>
</evidence>
<feature type="transmembrane region" description="Helical" evidence="7">
    <location>
        <begin position="154"/>
        <end position="178"/>
    </location>
</feature>
<evidence type="ECO:0000313" key="8">
    <source>
        <dbReference type="EMBL" id="GAA3946118.1"/>
    </source>
</evidence>
<keyword evidence="9" id="KW-1185">Reference proteome</keyword>
<evidence type="ECO:0000256" key="1">
    <source>
        <dbReference type="ARBA" id="ARBA00004141"/>
    </source>
</evidence>
<accession>A0ABP7NHZ1</accession>
<keyword evidence="7" id="KW-0813">Transport</keyword>
<organism evidence="8 9">
    <name type="scientific">Microbacterium soli</name>
    <dbReference type="NCBI Taxonomy" id="446075"/>
    <lineage>
        <taxon>Bacteria</taxon>
        <taxon>Bacillati</taxon>
        <taxon>Actinomycetota</taxon>
        <taxon>Actinomycetes</taxon>
        <taxon>Micrococcales</taxon>
        <taxon>Microbacteriaceae</taxon>
        <taxon>Microbacterium</taxon>
    </lineage>
</organism>
<comment type="similarity">
    <text evidence="7">Belongs to the TatC family.</text>
</comment>
<reference evidence="9" key="1">
    <citation type="journal article" date="2019" name="Int. J. Syst. Evol. Microbiol.">
        <title>The Global Catalogue of Microorganisms (GCM) 10K type strain sequencing project: providing services to taxonomists for standard genome sequencing and annotation.</title>
        <authorList>
            <consortium name="The Broad Institute Genomics Platform"/>
            <consortium name="The Broad Institute Genome Sequencing Center for Infectious Disease"/>
            <person name="Wu L."/>
            <person name="Ma J."/>
        </authorList>
    </citation>
    <scope>NUCLEOTIDE SEQUENCE [LARGE SCALE GENOMIC DNA]</scope>
    <source>
        <strain evidence="9">JCM 17024</strain>
    </source>
</reference>
<feature type="transmembrane region" description="Helical" evidence="7">
    <location>
        <begin position="72"/>
        <end position="93"/>
    </location>
</feature>
<comment type="subunit">
    <text evidence="7">The Tat system comprises two distinct complexes: a TatABC complex, containing multiple copies of TatA, TatB and TatC subunits, and a separate TatA complex, containing only TatA subunits. Substrates initially bind to the TatABC complex, which probably triggers association of the separate TatA complex to form the active translocon.</text>
</comment>
<dbReference type="Proteomes" id="UP001501591">
    <property type="component" value="Unassembled WGS sequence"/>
</dbReference>
<dbReference type="PANTHER" id="PTHR30371">
    <property type="entry name" value="SEC-INDEPENDENT PROTEIN TRANSLOCASE PROTEIN TATC"/>
    <property type="match status" value="1"/>
</dbReference>
<sequence length="254" mass="27987">MSLGEHLREARRRLIIAVIGLAVGMVIAFIITDHVIKFMAIPIEIINEERGKEFAELMFTKITSGFNLRIRMALSIGLLLSAPVWLWQIWAFVMPGLTKKEIKYTVAFMSAAVPLFFAGGFVAIWVAPHVIEVMSGFVPEVGKNFLDSDYYYDFILKFILVIGVSFVLPVFMVALNIAGVLSGRTMLKGWRVAVLVAALFAAIATPAADITSMFLLAGILIVLYFAAALLSLLFDRRKRNRQIASGLDPDASAA</sequence>
<proteinExistence type="inferred from homology"/>
<gene>
    <name evidence="7 8" type="primary">tatC</name>
    <name evidence="8" type="ORF">GCM10022383_24880</name>
</gene>
<keyword evidence="3 7" id="KW-0653">Protein transport</keyword>
<evidence type="ECO:0000313" key="9">
    <source>
        <dbReference type="Proteomes" id="UP001501591"/>
    </source>
</evidence>
<keyword evidence="6 7" id="KW-0472">Membrane</keyword>
<dbReference type="PRINTS" id="PR01840">
    <property type="entry name" value="TATCFAMILY"/>
</dbReference>
<comment type="subcellular location">
    <subcellularLocation>
        <location evidence="7">Cell membrane</location>
        <topology evidence="7">Multi-pass membrane protein</topology>
    </subcellularLocation>
    <subcellularLocation>
        <location evidence="1">Membrane</location>
        <topology evidence="1">Multi-pass membrane protein</topology>
    </subcellularLocation>
</comment>
<feature type="transmembrane region" description="Helical" evidence="7">
    <location>
        <begin position="214"/>
        <end position="234"/>
    </location>
</feature>
<feature type="transmembrane region" description="Helical" evidence="7">
    <location>
        <begin position="105"/>
        <end position="127"/>
    </location>
</feature>
<keyword evidence="4 7" id="KW-1133">Transmembrane helix</keyword>
<evidence type="ECO:0000256" key="6">
    <source>
        <dbReference type="ARBA" id="ARBA00023136"/>
    </source>
</evidence>
<keyword evidence="7" id="KW-1003">Cell membrane</keyword>
<protein>
    <recommendedName>
        <fullName evidence="7">Sec-independent protein translocase protein TatC</fullName>
    </recommendedName>
</protein>
<feature type="transmembrane region" description="Helical" evidence="7">
    <location>
        <begin position="12"/>
        <end position="31"/>
    </location>
</feature>
<feature type="transmembrane region" description="Helical" evidence="7">
    <location>
        <begin position="190"/>
        <end position="208"/>
    </location>
</feature>
<dbReference type="EMBL" id="BAABCP010000002">
    <property type="protein sequence ID" value="GAA3946118.1"/>
    <property type="molecule type" value="Genomic_DNA"/>
</dbReference>
<comment type="caution">
    <text evidence="8">The sequence shown here is derived from an EMBL/GenBank/DDBJ whole genome shotgun (WGS) entry which is preliminary data.</text>
</comment>
<dbReference type="Pfam" id="PF00902">
    <property type="entry name" value="TatC"/>
    <property type="match status" value="1"/>
</dbReference>